<dbReference type="EMBL" id="JAULSV010000001">
    <property type="protein sequence ID" value="KAK0656111.1"/>
    <property type="molecule type" value="Genomic_DNA"/>
</dbReference>
<dbReference type="GO" id="GO:0003677">
    <property type="term" value="F:DNA binding"/>
    <property type="evidence" value="ECO:0007669"/>
    <property type="project" value="UniProtKB-UniRule"/>
</dbReference>
<dbReference type="PROSITE" id="PS50118">
    <property type="entry name" value="HMG_BOX_2"/>
    <property type="match status" value="1"/>
</dbReference>
<dbReference type="InterPro" id="IPR009071">
    <property type="entry name" value="HMG_box_dom"/>
</dbReference>
<dbReference type="GO" id="GO:0005634">
    <property type="term" value="C:nucleus"/>
    <property type="evidence" value="ECO:0007669"/>
    <property type="project" value="UniProtKB-UniRule"/>
</dbReference>
<keyword evidence="1" id="KW-0539">Nucleus</keyword>
<gene>
    <name evidence="4" type="ORF">B0T16DRAFT_384874</name>
</gene>
<reference evidence="4" key="1">
    <citation type="submission" date="2023-06" db="EMBL/GenBank/DDBJ databases">
        <title>Genome-scale phylogeny and comparative genomics of the fungal order Sordariales.</title>
        <authorList>
            <consortium name="Lawrence Berkeley National Laboratory"/>
            <person name="Hensen N."/>
            <person name="Bonometti L."/>
            <person name="Westerberg I."/>
            <person name="Brannstrom I.O."/>
            <person name="Guillou S."/>
            <person name="Cros-Aarteil S."/>
            <person name="Calhoun S."/>
            <person name="Haridas S."/>
            <person name="Kuo A."/>
            <person name="Mondo S."/>
            <person name="Pangilinan J."/>
            <person name="Riley R."/>
            <person name="Labutti K."/>
            <person name="Andreopoulos B."/>
            <person name="Lipzen A."/>
            <person name="Chen C."/>
            <person name="Yanf M."/>
            <person name="Daum C."/>
            <person name="Ng V."/>
            <person name="Clum A."/>
            <person name="Steindorff A."/>
            <person name="Ohm R."/>
            <person name="Martin F."/>
            <person name="Silar P."/>
            <person name="Natvig D."/>
            <person name="Lalanne C."/>
            <person name="Gautier V."/>
            <person name="Ament-Velasquez S.L."/>
            <person name="Kruys A."/>
            <person name="Hutchinson M.I."/>
            <person name="Powell A.J."/>
            <person name="Barry K."/>
            <person name="Miller A.N."/>
            <person name="Grigoriev I.V."/>
            <person name="Debuchy R."/>
            <person name="Gladieux P."/>
            <person name="Thoren M.H."/>
            <person name="Johannesson H."/>
        </authorList>
    </citation>
    <scope>NUCLEOTIDE SEQUENCE</scope>
    <source>
        <strain evidence="4">SMH2532-1</strain>
    </source>
</reference>
<evidence type="ECO:0000313" key="5">
    <source>
        <dbReference type="Proteomes" id="UP001174936"/>
    </source>
</evidence>
<comment type="caution">
    <text evidence="4">The sequence shown here is derived from an EMBL/GenBank/DDBJ whole genome shotgun (WGS) entry which is preliminary data.</text>
</comment>
<dbReference type="InterPro" id="IPR036910">
    <property type="entry name" value="HMG_box_dom_sf"/>
</dbReference>
<accession>A0AA39YQM9</accession>
<evidence type="ECO:0000256" key="2">
    <source>
        <dbReference type="SAM" id="MobiDB-lite"/>
    </source>
</evidence>
<feature type="domain" description="HMG box" evidence="3">
    <location>
        <begin position="245"/>
        <end position="311"/>
    </location>
</feature>
<proteinExistence type="predicted"/>
<keyword evidence="5" id="KW-1185">Reference proteome</keyword>
<feature type="compositionally biased region" description="Basic residues" evidence="2">
    <location>
        <begin position="76"/>
        <end position="106"/>
    </location>
</feature>
<organism evidence="4 5">
    <name type="scientific">Cercophora newfieldiana</name>
    <dbReference type="NCBI Taxonomy" id="92897"/>
    <lineage>
        <taxon>Eukaryota</taxon>
        <taxon>Fungi</taxon>
        <taxon>Dikarya</taxon>
        <taxon>Ascomycota</taxon>
        <taxon>Pezizomycotina</taxon>
        <taxon>Sordariomycetes</taxon>
        <taxon>Sordariomycetidae</taxon>
        <taxon>Sordariales</taxon>
        <taxon>Lasiosphaeriaceae</taxon>
        <taxon>Cercophora</taxon>
    </lineage>
</organism>
<name>A0AA39YQM9_9PEZI</name>
<dbReference type="Gene3D" id="1.10.30.10">
    <property type="entry name" value="High mobility group box domain"/>
    <property type="match status" value="1"/>
</dbReference>
<evidence type="ECO:0000313" key="4">
    <source>
        <dbReference type="EMBL" id="KAK0656111.1"/>
    </source>
</evidence>
<sequence>MWSAIGLATHLRVAGTRLAVPIARKAATAPATFFRRTTIHGTVVVRRGFAATRACPAAAATEGMVRKTKASATKKPAAKKPAAKKKLAAKKKPVKKKKPVAKKKPAKKELSETAKKTLLSRSVTELKQLALYGEVPKASGDSAWKLVLSQRLKGFGKGFSSSDISELSQQFHSLPAAERAQLNLEADQNKAANQSAYRAWVESKKPEDILVANYARTALKRVGERLSNVQLDSAKLSPIVDKRLPKRPANVKALYIRARHESGDLVNVPFEEVSRRLGTEWAGLTDAERKPFFDAVEASVAEYDKVMNSLLGPDWQQVRNAQRNIVRRVETRISRLSNTPEPSPSPSP</sequence>
<evidence type="ECO:0000259" key="3">
    <source>
        <dbReference type="PROSITE" id="PS50118"/>
    </source>
</evidence>
<feature type="DNA-binding region" description="HMG box" evidence="1">
    <location>
        <begin position="245"/>
        <end position="311"/>
    </location>
</feature>
<protein>
    <recommendedName>
        <fullName evidence="3">HMG box domain-containing protein</fullName>
    </recommendedName>
</protein>
<dbReference type="SUPFAM" id="SSF47095">
    <property type="entry name" value="HMG-box"/>
    <property type="match status" value="1"/>
</dbReference>
<keyword evidence="1" id="KW-0238">DNA-binding</keyword>
<feature type="region of interest" description="Disordered" evidence="2">
    <location>
        <begin position="60"/>
        <end position="113"/>
    </location>
</feature>
<evidence type="ECO:0000256" key="1">
    <source>
        <dbReference type="PROSITE-ProRule" id="PRU00267"/>
    </source>
</evidence>
<dbReference type="AlphaFoldDB" id="A0AA39YQM9"/>
<dbReference type="Proteomes" id="UP001174936">
    <property type="component" value="Unassembled WGS sequence"/>
</dbReference>